<keyword evidence="8" id="KW-1185">Reference proteome</keyword>
<sequence length="280" mass="31342">MVCGGGHLFPMLGECDSLPHQWGQVAGFDRYFLASPLGRLDPLPRWRSVVQPLFSCYAGAIGYKIPVIENMGATLDQFDTIDLSDNDIRKLDGFPLLKRLKCLFLNNNRIVRVAEGLEACLPSLECLVLTGNLIQELGDLDTLVPLRNLHTLSLLQNPVSIKPHYRLYVAFRLPQVCLLDFRKIKMKEREEANTLFKSKKGKELQRDIAKKAKTFVPGGNLPDAAKPSGPTPEELWKIREAISKASSLEEVERLNRLLQSGQIPGRTRPPWEQTGTAANT</sequence>
<dbReference type="Gene3D" id="3.80.10.10">
    <property type="entry name" value="Ribonuclease Inhibitor"/>
    <property type="match status" value="1"/>
</dbReference>
<evidence type="ECO:0000256" key="5">
    <source>
        <dbReference type="ARBA" id="ARBA00024196"/>
    </source>
</evidence>
<feature type="region of interest" description="Disordered" evidence="6">
    <location>
        <begin position="260"/>
        <end position="280"/>
    </location>
</feature>
<evidence type="ECO:0000256" key="1">
    <source>
        <dbReference type="ARBA" id="ARBA00004123"/>
    </source>
</evidence>
<dbReference type="Proteomes" id="UP001159363">
    <property type="component" value="Chromosome 3"/>
</dbReference>
<dbReference type="EMBL" id="JARBHB010000003">
    <property type="protein sequence ID" value="KAJ8887911.1"/>
    <property type="molecule type" value="Genomic_DNA"/>
</dbReference>
<name>A0ABQ9HU47_9NEOP</name>
<proteinExistence type="inferred from homology"/>
<protein>
    <submittedName>
        <fullName evidence="7">Uncharacterized protein</fullName>
    </submittedName>
</protein>
<gene>
    <name evidence="7" type="ORF">PR048_007395</name>
</gene>
<evidence type="ECO:0000313" key="7">
    <source>
        <dbReference type="EMBL" id="KAJ8887911.1"/>
    </source>
</evidence>
<keyword evidence="2" id="KW-0433">Leucine-rich repeat</keyword>
<dbReference type="PANTHER" id="PTHR10552:SF6">
    <property type="entry name" value="U2 SMALL NUCLEAR RIBONUCLEOPROTEIN A"/>
    <property type="match status" value="1"/>
</dbReference>
<evidence type="ECO:0000313" key="8">
    <source>
        <dbReference type="Proteomes" id="UP001159363"/>
    </source>
</evidence>
<accession>A0ABQ9HU47</accession>
<dbReference type="Pfam" id="PF14580">
    <property type="entry name" value="LRR_9"/>
    <property type="match status" value="1"/>
</dbReference>
<evidence type="ECO:0000256" key="3">
    <source>
        <dbReference type="ARBA" id="ARBA00022737"/>
    </source>
</evidence>
<dbReference type="PANTHER" id="PTHR10552">
    <property type="entry name" value="U2 SMALL NUCLEAR RIBONUCLEOPROTEIN A"/>
    <property type="match status" value="1"/>
</dbReference>
<dbReference type="SUPFAM" id="SSF52058">
    <property type="entry name" value="L domain-like"/>
    <property type="match status" value="1"/>
</dbReference>
<comment type="caution">
    <text evidence="7">The sequence shown here is derived from an EMBL/GenBank/DDBJ whole genome shotgun (WGS) entry which is preliminary data.</text>
</comment>
<comment type="subcellular location">
    <subcellularLocation>
        <location evidence="1">Nucleus</location>
    </subcellularLocation>
</comment>
<dbReference type="InterPro" id="IPR001611">
    <property type="entry name" value="Leu-rich_rpt"/>
</dbReference>
<dbReference type="PROSITE" id="PS51450">
    <property type="entry name" value="LRR"/>
    <property type="match status" value="1"/>
</dbReference>
<dbReference type="InterPro" id="IPR032675">
    <property type="entry name" value="LRR_dom_sf"/>
</dbReference>
<dbReference type="InterPro" id="IPR044640">
    <property type="entry name" value="RU2A"/>
</dbReference>
<evidence type="ECO:0000256" key="4">
    <source>
        <dbReference type="ARBA" id="ARBA00023242"/>
    </source>
</evidence>
<organism evidence="7 8">
    <name type="scientific">Dryococelus australis</name>
    <dbReference type="NCBI Taxonomy" id="614101"/>
    <lineage>
        <taxon>Eukaryota</taxon>
        <taxon>Metazoa</taxon>
        <taxon>Ecdysozoa</taxon>
        <taxon>Arthropoda</taxon>
        <taxon>Hexapoda</taxon>
        <taxon>Insecta</taxon>
        <taxon>Pterygota</taxon>
        <taxon>Neoptera</taxon>
        <taxon>Polyneoptera</taxon>
        <taxon>Phasmatodea</taxon>
        <taxon>Verophasmatodea</taxon>
        <taxon>Anareolatae</taxon>
        <taxon>Phasmatidae</taxon>
        <taxon>Eurycanthinae</taxon>
        <taxon>Dryococelus</taxon>
    </lineage>
</organism>
<evidence type="ECO:0000256" key="2">
    <source>
        <dbReference type="ARBA" id="ARBA00022614"/>
    </source>
</evidence>
<evidence type="ECO:0000256" key="6">
    <source>
        <dbReference type="SAM" id="MobiDB-lite"/>
    </source>
</evidence>
<comment type="similarity">
    <text evidence="5">Belongs to the U2 small nuclear ribonucleoprotein A family.</text>
</comment>
<reference evidence="7 8" key="1">
    <citation type="submission" date="2023-02" db="EMBL/GenBank/DDBJ databases">
        <title>LHISI_Scaffold_Assembly.</title>
        <authorList>
            <person name="Stuart O.P."/>
            <person name="Cleave R."/>
            <person name="Magrath M.J.L."/>
            <person name="Mikheyev A.S."/>
        </authorList>
    </citation>
    <scope>NUCLEOTIDE SEQUENCE [LARGE SCALE GENOMIC DNA]</scope>
    <source>
        <strain evidence="7">Daus_M_001</strain>
        <tissue evidence="7">Leg muscle</tissue>
    </source>
</reference>
<keyword evidence="4" id="KW-0539">Nucleus</keyword>
<keyword evidence="3" id="KW-0677">Repeat</keyword>